<dbReference type="KEGG" id="acad:UA74_14010"/>
<dbReference type="InterPro" id="IPR016193">
    <property type="entry name" value="Cytidine_deaminase-like"/>
</dbReference>
<dbReference type="Proteomes" id="UP000185511">
    <property type="component" value="Chromosome"/>
</dbReference>
<protein>
    <submittedName>
        <fullName evidence="2">Diaminohydroxyphosphoribosylaminopyrimidine deaminase</fullName>
        <ecNumber evidence="2">3.5.4.26</ecNumber>
    </submittedName>
</protein>
<name>A0AAC9LEJ0_9PSEU</name>
<dbReference type="SUPFAM" id="SSF53927">
    <property type="entry name" value="Cytidine deaminase-like"/>
    <property type="match status" value="1"/>
</dbReference>
<evidence type="ECO:0000313" key="3">
    <source>
        <dbReference type="Proteomes" id="UP000185511"/>
    </source>
</evidence>
<dbReference type="GO" id="GO:0008835">
    <property type="term" value="F:diaminohydroxyphosphoribosylaminopyrimidine deaminase activity"/>
    <property type="evidence" value="ECO:0007669"/>
    <property type="project" value="UniProtKB-EC"/>
</dbReference>
<keyword evidence="2" id="KW-0378">Hydrolase</keyword>
<proteinExistence type="predicted"/>
<organism evidence="2 3">
    <name type="scientific">Actinoalloteichus fjordicus</name>
    <dbReference type="NCBI Taxonomy" id="1612552"/>
    <lineage>
        <taxon>Bacteria</taxon>
        <taxon>Bacillati</taxon>
        <taxon>Actinomycetota</taxon>
        <taxon>Actinomycetes</taxon>
        <taxon>Pseudonocardiales</taxon>
        <taxon>Pseudonocardiaceae</taxon>
        <taxon>Actinoalloteichus</taxon>
    </lineage>
</organism>
<gene>
    <name evidence="2" type="ORF">UA74_14010</name>
</gene>
<dbReference type="EMBL" id="CP016076">
    <property type="protein sequence ID" value="APU14860.1"/>
    <property type="molecule type" value="Genomic_DNA"/>
</dbReference>
<sequence length="192" mass="20537">MRIVPVTGPREVRPGDLAEPGTCRVPVAGPRRADWTVMTTPAVPSSHDRALLLRAVALAEECPRSASAFSVGALVADAAGEVIATGYSRETGSHDHAEEIALARLSPTDPRLATATIYSSLEPCSTRSSHPRSCTRLILDTPIPRIVFAWREPEAFVDCEGAEQLRAAGREVIELSEFADLARHPNAHLLGG</sequence>
<accession>A0AAC9LEJ0</accession>
<dbReference type="PROSITE" id="PS51747">
    <property type="entry name" value="CYT_DCMP_DEAMINASES_2"/>
    <property type="match status" value="1"/>
</dbReference>
<dbReference type="InterPro" id="IPR002125">
    <property type="entry name" value="CMP_dCMP_dom"/>
</dbReference>
<reference evidence="3" key="1">
    <citation type="submission" date="2016-06" db="EMBL/GenBank/DDBJ databases">
        <title>Complete genome sequence of Actinoalloteichus fjordicus DSM 46855 (=ADI127-17), type strain of the new species Actinoalloteichus fjordicus.</title>
        <authorList>
            <person name="Ruckert C."/>
            <person name="Nouioui I."/>
            <person name="Willmese J."/>
            <person name="van Wezel G."/>
            <person name="Klenk H.-P."/>
            <person name="Kalinowski J."/>
            <person name="Zotchev S.B."/>
        </authorList>
    </citation>
    <scope>NUCLEOTIDE SEQUENCE [LARGE SCALE GENOMIC DNA]</scope>
    <source>
        <strain evidence="3">ADI127-7</strain>
    </source>
</reference>
<dbReference type="Gene3D" id="3.40.140.10">
    <property type="entry name" value="Cytidine Deaminase, domain 2"/>
    <property type="match status" value="1"/>
</dbReference>
<dbReference type="Pfam" id="PF00383">
    <property type="entry name" value="dCMP_cyt_deam_1"/>
    <property type="match status" value="1"/>
</dbReference>
<feature type="domain" description="CMP/dCMP-type deaminase" evidence="1">
    <location>
        <begin position="46"/>
        <end position="172"/>
    </location>
</feature>
<evidence type="ECO:0000313" key="2">
    <source>
        <dbReference type="EMBL" id="APU14860.1"/>
    </source>
</evidence>
<dbReference type="EC" id="3.5.4.26" evidence="2"/>
<evidence type="ECO:0000259" key="1">
    <source>
        <dbReference type="PROSITE" id="PS51747"/>
    </source>
</evidence>
<dbReference type="AlphaFoldDB" id="A0AAC9LEJ0"/>
<keyword evidence="3" id="KW-1185">Reference proteome</keyword>